<dbReference type="AlphaFoldDB" id="A0A1H3N9Z5"/>
<dbReference type="RefSeq" id="WP_242870069.1">
    <property type="nucleotide sequence ID" value="NZ_FNPV01000005.1"/>
</dbReference>
<evidence type="ECO:0000313" key="3">
    <source>
        <dbReference type="Proteomes" id="UP000199230"/>
    </source>
</evidence>
<dbReference type="SUPFAM" id="SSF51735">
    <property type="entry name" value="NAD(P)-binding Rossmann-fold domains"/>
    <property type="match status" value="1"/>
</dbReference>
<dbReference type="Pfam" id="PF13380">
    <property type="entry name" value="CoA_binding_2"/>
    <property type="match status" value="1"/>
</dbReference>
<dbReference type="InterPro" id="IPR003781">
    <property type="entry name" value="CoA-bd"/>
</dbReference>
<dbReference type="SMART" id="SM00881">
    <property type="entry name" value="CoA_binding"/>
    <property type="match status" value="1"/>
</dbReference>
<evidence type="ECO:0000313" key="2">
    <source>
        <dbReference type="EMBL" id="SDY85771.1"/>
    </source>
</evidence>
<dbReference type="EMBL" id="FNPV01000005">
    <property type="protein sequence ID" value="SDY85771.1"/>
    <property type="molecule type" value="Genomic_DNA"/>
</dbReference>
<organism evidence="2 3">
    <name type="scientific">Tindallia californiensis</name>
    <dbReference type="NCBI Taxonomy" id="159292"/>
    <lineage>
        <taxon>Bacteria</taxon>
        <taxon>Bacillati</taxon>
        <taxon>Bacillota</taxon>
        <taxon>Clostridia</taxon>
        <taxon>Peptostreptococcales</taxon>
        <taxon>Tindalliaceae</taxon>
        <taxon>Tindallia</taxon>
    </lineage>
</organism>
<sequence>MMEAMEEIKSEMMKKKTWAVVGATPNVDKFGYKIYKTLQEHQYKVYGVNPNYKELEGEELCSDLLSLPEEPDCISVVVPPNVTLSLLDEINQTGIEYVWFQPGTYDAKVLETAKKLDLKIVYNNCVLVTLGNQ</sequence>
<gene>
    <name evidence="2" type="ORF">SAMN05192546_10528</name>
</gene>
<feature type="domain" description="CoA-binding" evidence="1">
    <location>
        <begin position="12"/>
        <end position="104"/>
    </location>
</feature>
<keyword evidence="3" id="KW-1185">Reference proteome</keyword>
<dbReference type="InterPro" id="IPR036291">
    <property type="entry name" value="NAD(P)-bd_dom_sf"/>
</dbReference>
<dbReference type="Gene3D" id="3.40.50.720">
    <property type="entry name" value="NAD(P)-binding Rossmann-like Domain"/>
    <property type="match status" value="1"/>
</dbReference>
<proteinExistence type="predicted"/>
<dbReference type="PANTHER" id="PTHR33303:SF2">
    <property type="entry name" value="COA-BINDING DOMAIN-CONTAINING PROTEIN"/>
    <property type="match status" value="1"/>
</dbReference>
<dbReference type="Proteomes" id="UP000199230">
    <property type="component" value="Unassembled WGS sequence"/>
</dbReference>
<protein>
    <recommendedName>
        <fullName evidence="1">CoA-binding domain-containing protein</fullName>
    </recommendedName>
</protein>
<dbReference type="PANTHER" id="PTHR33303">
    <property type="entry name" value="CYTOPLASMIC PROTEIN-RELATED"/>
    <property type="match status" value="1"/>
</dbReference>
<dbReference type="STRING" id="159292.SAMN05192546_10528"/>
<name>A0A1H3N9Z5_9FIRM</name>
<reference evidence="2 3" key="1">
    <citation type="submission" date="2016-10" db="EMBL/GenBank/DDBJ databases">
        <authorList>
            <person name="de Groot N.N."/>
        </authorList>
    </citation>
    <scope>NUCLEOTIDE SEQUENCE [LARGE SCALE GENOMIC DNA]</scope>
    <source>
        <strain evidence="2 3">APO</strain>
    </source>
</reference>
<evidence type="ECO:0000259" key="1">
    <source>
        <dbReference type="SMART" id="SM00881"/>
    </source>
</evidence>
<accession>A0A1H3N9Z5</accession>